<dbReference type="Pfam" id="PF00089">
    <property type="entry name" value="Trypsin"/>
    <property type="match status" value="1"/>
</dbReference>
<dbReference type="PANTHER" id="PTHR24256">
    <property type="entry name" value="TRYPTASE-RELATED"/>
    <property type="match status" value="1"/>
</dbReference>
<dbReference type="InterPro" id="IPR001254">
    <property type="entry name" value="Trypsin_dom"/>
</dbReference>
<evidence type="ECO:0000313" key="6">
    <source>
        <dbReference type="EMBL" id="KAF8789061.1"/>
    </source>
</evidence>
<evidence type="ECO:0000256" key="4">
    <source>
        <dbReference type="SAM" id="SignalP"/>
    </source>
</evidence>
<dbReference type="InterPro" id="IPR051487">
    <property type="entry name" value="Ser/Thr_Proteases_Immune/Dev"/>
</dbReference>
<feature type="compositionally biased region" description="Basic residues" evidence="3">
    <location>
        <begin position="72"/>
        <end position="85"/>
    </location>
</feature>
<dbReference type="InterPro" id="IPR009003">
    <property type="entry name" value="Peptidase_S1_PA"/>
</dbReference>
<evidence type="ECO:0000259" key="5">
    <source>
        <dbReference type="PROSITE" id="PS50240"/>
    </source>
</evidence>
<dbReference type="PRINTS" id="PR00722">
    <property type="entry name" value="CHYMOTRYPSIN"/>
</dbReference>
<dbReference type="SMART" id="SM00020">
    <property type="entry name" value="Tryp_SPc"/>
    <property type="match status" value="1"/>
</dbReference>
<feature type="compositionally biased region" description="Basic residues" evidence="3">
    <location>
        <begin position="125"/>
        <end position="138"/>
    </location>
</feature>
<keyword evidence="1" id="KW-1015">Disulfide bond</keyword>
<evidence type="ECO:0000313" key="7">
    <source>
        <dbReference type="Proteomes" id="UP000807504"/>
    </source>
</evidence>
<dbReference type="InterPro" id="IPR001314">
    <property type="entry name" value="Peptidase_S1A"/>
</dbReference>
<dbReference type="GO" id="GO:0004252">
    <property type="term" value="F:serine-type endopeptidase activity"/>
    <property type="evidence" value="ECO:0007669"/>
    <property type="project" value="InterPro"/>
</dbReference>
<dbReference type="Gene3D" id="2.40.10.10">
    <property type="entry name" value="Trypsin-like serine proteases"/>
    <property type="match status" value="1"/>
</dbReference>
<gene>
    <name evidence="6" type="ORF">HNY73_007038</name>
</gene>
<keyword evidence="7" id="KW-1185">Reference proteome</keyword>
<keyword evidence="6" id="KW-0645">Protease</keyword>
<dbReference type="Proteomes" id="UP000807504">
    <property type="component" value="Unassembled WGS sequence"/>
</dbReference>
<feature type="chain" id="PRO_5035865663" evidence="4">
    <location>
        <begin position="18"/>
        <end position="421"/>
    </location>
</feature>
<dbReference type="InterPro" id="IPR043504">
    <property type="entry name" value="Peptidase_S1_PA_chymotrypsin"/>
</dbReference>
<accession>A0A8T0FDS0</accession>
<proteinExistence type="inferred from homology"/>
<keyword evidence="4" id="KW-0732">Signal</keyword>
<comment type="caution">
    <text evidence="6">The sequence shown here is derived from an EMBL/GenBank/DDBJ whole genome shotgun (WGS) entry which is preliminary data.</text>
</comment>
<comment type="similarity">
    <text evidence="2">Belongs to the peptidase S1 family. CLIP subfamily.</text>
</comment>
<dbReference type="AlphaFoldDB" id="A0A8T0FDS0"/>
<organism evidence="6 7">
    <name type="scientific">Argiope bruennichi</name>
    <name type="common">Wasp spider</name>
    <name type="synonym">Aranea bruennichi</name>
    <dbReference type="NCBI Taxonomy" id="94029"/>
    <lineage>
        <taxon>Eukaryota</taxon>
        <taxon>Metazoa</taxon>
        <taxon>Ecdysozoa</taxon>
        <taxon>Arthropoda</taxon>
        <taxon>Chelicerata</taxon>
        <taxon>Arachnida</taxon>
        <taxon>Araneae</taxon>
        <taxon>Araneomorphae</taxon>
        <taxon>Entelegynae</taxon>
        <taxon>Araneoidea</taxon>
        <taxon>Araneidae</taxon>
        <taxon>Argiope</taxon>
    </lineage>
</organism>
<reference evidence="6" key="2">
    <citation type="submission" date="2020-06" db="EMBL/GenBank/DDBJ databases">
        <authorList>
            <person name="Sheffer M."/>
        </authorList>
    </citation>
    <scope>NUCLEOTIDE SEQUENCE</scope>
</reference>
<reference evidence="6" key="1">
    <citation type="journal article" date="2020" name="bioRxiv">
        <title>Chromosome-level reference genome of the European wasp spider Argiope bruennichi: a resource for studies on range expansion and evolutionary adaptation.</title>
        <authorList>
            <person name="Sheffer M.M."/>
            <person name="Hoppe A."/>
            <person name="Krehenwinkel H."/>
            <person name="Uhl G."/>
            <person name="Kuss A.W."/>
            <person name="Jensen L."/>
            <person name="Jensen C."/>
            <person name="Gillespie R.G."/>
            <person name="Hoff K.J."/>
            <person name="Prost S."/>
        </authorList>
    </citation>
    <scope>NUCLEOTIDE SEQUENCE</scope>
</reference>
<dbReference type="GO" id="GO:0006508">
    <property type="term" value="P:proteolysis"/>
    <property type="evidence" value="ECO:0007669"/>
    <property type="project" value="UniProtKB-KW"/>
</dbReference>
<dbReference type="EMBL" id="JABXBU010000012">
    <property type="protein sequence ID" value="KAF8789061.1"/>
    <property type="molecule type" value="Genomic_DNA"/>
</dbReference>
<evidence type="ECO:0000256" key="2">
    <source>
        <dbReference type="ARBA" id="ARBA00024195"/>
    </source>
</evidence>
<dbReference type="CDD" id="cd00190">
    <property type="entry name" value="Tryp_SPc"/>
    <property type="match status" value="1"/>
</dbReference>
<evidence type="ECO:0000256" key="1">
    <source>
        <dbReference type="ARBA" id="ARBA00023157"/>
    </source>
</evidence>
<sequence>MLLFTALSALLIAASLSNNEQRDGQEYLFRLRAIDSKGDVDAYRDGDSEIHAGDLQRDERVQRYSNETFIGVKHRKKMSHTSKRTRGADDYENTSVSKYHRRRRRPGYDDEGEDVNIPNDCERRRPAKNRRRPSYNKRRRNGAYYDEECLKCGMMIGGSRLQVGQLDDLVIDGTVVQPMYKYPWIVAIIRPIQGYFCGGAIISATFVLTAFHCLTHYERKRNPECQKDGPLPEVCFFKPEEITVGLLPEKQRWRHREVKVAEVIPYSLPGKAKYLHDIGLIRLAAPLKCDKLASPICLPKTDLNNMNGTLIIAGFGKSSVAGPPGPRGVLREGVVKQIPIKVCKEMYKAIPNDPKDIICVIGTETNQSACKGDSGTSILVNLALKFTVLVSHLGIRKLNANLACLLSMRKSSVIWTGSKAM</sequence>
<name>A0A8T0FDS0_ARGBR</name>
<dbReference type="PROSITE" id="PS50240">
    <property type="entry name" value="TRYPSIN_DOM"/>
    <property type="match status" value="1"/>
</dbReference>
<feature type="region of interest" description="Disordered" evidence="3">
    <location>
        <begin position="71"/>
        <end position="138"/>
    </location>
</feature>
<protein>
    <submittedName>
        <fullName evidence="6">Serine protease 55 like protein</fullName>
    </submittedName>
</protein>
<evidence type="ECO:0000256" key="3">
    <source>
        <dbReference type="SAM" id="MobiDB-lite"/>
    </source>
</evidence>
<feature type="domain" description="Peptidase S1" evidence="5">
    <location>
        <begin position="155"/>
        <end position="421"/>
    </location>
</feature>
<feature type="signal peptide" evidence="4">
    <location>
        <begin position="1"/>
        <end position="17"/>
    </location>
</feature>
<keyword evidence="6" id="KW-0378">Hydrolase</keyword>
<dbReference type="SUPFAM" id="SSF50494">
    <property type="entry name" value="Trypsin-like serine proteases"/>
    <property type="match status" value="1"/>
</dbReference>